<dbReference type="SUPFAM" id="SSF53474">
    <property type="entry name" value="alpha/beta-Hydrolases"/>
    <property type="match status" value="1"/>
</dbReference>
<comment type="caution">
    <text evidence="2">The sequence shown here is derived from an EMBL/GenBank/DDBJ whole genome shotgun (WGS) entry which is preliminary data.</text>
</comment>
<evidence type="ECO:0000259" key="1">
    <source>
        <dbReference type="Pfam" id="PF12697"/>
    </source>
</evidence>
<dbReference type="Pfam" id="PF12697">
    <property type="entry name" value="Abhydrolase_6"/>
    <property type="match status" value="1"/>
</dbReference>
<sequence length="270" mass="28682">MTFQRKTADGIEYLERPGGNGPTLVLLHGIGSNAETFEVLLPHLPEGWRVVAWNAPGYGRSLPLAADWPLALDYAEALKGLLDRLAIGEVLLAGHSLGCLMGAAFAAAHGNRVRRLLLSSPALGHGVPRGGVLSRAAQARIDDLESLGPEAFARARAARLVFQPEKNPGLVERVRRSMARVNAAGYRQAAHMLASGRLLDDAERLQVPTDVVVGAEDVVTPPESARRAFEALRAPWRGTFTLLPATGHALYQQAPAAFADALGALGEMAA</sequence>
<dbReference type="EMBL" id="JBHLXD010000004">
    <property type="protein sequence ID" value="MFC0207517.1"/>
    <property type="molecule type" value="Genomic_DNA"/>
</dbReference>
<gene>
    <name evidence="2" type="ORF">ACFFJ2_03775</name>
</gene>
<dbReference type="InterPro" id="IPR000073">
    <property type="entry name" value="AB_hydrolase_1"/>
</dbReference>
<name>A0ABV6D4G0_9HYPH</name>
<organism evidence="2 3">
    <name type="scientific">Chelativorans intermedius</name>
    <dbReference type="NCBI Taxonomy" id="515947"/>
    <lineage>
        <taxon>Bacteria</taxon>
        <taxon>Pseudomonadati</taxon>
        <taxon>Pseudomonadota</taxon>
        <taxon>Alphaproteobacteria</taxon>
        <taxon>Hyphomicrobiales</taxon>
        <taxon>Phyllobacteriaceae</taxon>
        <taxon>Chelativorans</taxon>
    </lineage>
</organism>
<keyword evidence="3" id="KW-1185">Reference proteome</keyword>
<protein>
    <submittedName>
        <fullName evidence="2">Alpha/beta fold hydrolase</fullName>
    </submittedName>
</protein>
<dbReference type="Gene3D" id="3.40.50.1820">
    <property type="entry name" value="alpha/beta hydrolase"/>
    <property type="match status" value="1"/>
</dbReference>
<dbReference type="PANTHER" id="PTHR43798:SF33">
    <property type="entry name" value="HYDROLASE, PUTATIVE (AFU_ORTHOLOGUE AFUA_2G14860)-RELATED"/>
    <property type="match status" value="1"/>
</dbReference>
<dbReference type="InterPro" id="IPR029058">
    <property type="entry name" value="AB_hydrolase_fold"/>
</dbReference>
<evidence type="ECO:0000313" key="2">
    <source>
        <dbReference type="EMBL" id="MFC0207517.1"/>
    </source>
</evidence>
<proteinExistence type="predicted"/>
<dbReference type="InterPro" id="IPR050266">
    <property type="entry name" value="AB_hydrolase_sf"/>
</dbReference>
<feature type="domain" description="AB hydrolase-1" evidence="1">
    <location>
        <begin position="24"/>
        <end position="261"/>
    </location>
</feature>
<dbReference type="RefSeq" id="WP_261519221.1">
    <property type="nucleotide sequence ID" value="NZ_JAODNW010000003.1"/>
</dbReference>
<accession>A0ABV6D4G0</accession>
<keyword evidence="2" id="KW-0378">Hydrolase</keyword>
<dbReference type="GO" id="GO:0016787">
    <property type="term" value="F:hydrolase activity"/>
    <property type="evidence" value="ECO:0007669"/>
    <property type="project" value="UniProtKB-KW"/>
</dbReference>
<dbReference type="PRINTS" id="PR00111">
    <property type="entry name" value="ABHYDROLASE"/>
</dbReference>
<evidence type="ECO:0000313" key="3">
    <source>
        <dbReference type="Proteomes" id="UP001589755"/>
    </source>
</evidence>
<dbReference type="Proteomes" id="UP001589755">
    <property type="component" value="Unassembled WGS sequence"/>
</dbReference>
<dbReference type="PANTHER" id="PTHR43798">
    <property type="entry name" value="MONOACYLGLYCEROL LIPASE"/>
    <property type="match status" value="1"/>
</dbReference>
<reference evidence="2 3" key="1">
    <citation type="submission" date="2024-09" db="EMBL/GenBank/DDBJ databases">
        <authorList>
            <person name="Sun Q."/>
            <person name="Mori K."/>
        </authorList>
    </citation>
    <scope>NUCLEOTIDE SEQUENCE [LARGE SCALE GENOMIC DNA]</scope>
    <source>
        <strain evidence="2 3">CCM 8543</strain>
    </source>
</reference>